<evidence type="ECO:0000256" key="1">
    <source>
        <dbReference type="SAM" id="Phobius"/>
    </source>
</evidence>
<feature type="transmembrane region" description="Helical" evidence="1">
    <location>
        <begin position="108"/>
        <end position="129"/>
    </location>
</feature>
<dbReference type="EMBL" id="MH898941">
    <property type="protein sequence ID" value="QFR99818.1"/>
    <property type="molecule type" value="Genomic_DNA"/>
</dbReference>
<feature type="transmembrane region" description="Helical" evidence="1">
    <location>
        <begin position="150"/>
        <end position="175"/>
    </location>
</feature>
<keyword evidence="1" id="KW-0472">Membrane</keyword>
<evidence type="ECO:0000313" key="2">
    <source>
        <dbReference type="EMBL" id="QFR99818.1"/>
    </source>
</evidence>
<accession>A0A7L4WPH1</accession>
<dbReference type="PANTHER" id="PTHR31272:SF9">
    <property type="entry name" value="BLL1027 PROTEIN"/>
    <property type="match status" value="1"/>
</dbReference>
<gene>
    <name evidence="2" type="primary">dsbD</name>
</gene>
<dbReference type="AlphaFoldDB" id="A0A7L4WPH1"/>
<feature type="transmembrane region" description="Helical" evidence="1">
    <location>
        <begin position="215"/>
        <end position="239"/>
    </location>
</feature>
<keyword evidence="1" id="KW-0812">Transmembrane</keyword>
<feature type="transmembrane region" description="Helical" evidence="1">
    <location>
        <begin position="36"/>
        <end position="64"/>
    </location>
</feature>
<dbReference type="RefSeq" id="YP_009944524.1">
    <property type="nucleotide sequence ID" value="NC_051457.1"/>
</dbReference>
<reference evidence="2" key="1">
    <citation type="submission" date="2018-09" db="EMBL/GenBank/DDBJ databases">
        <title>Genomics and Phylogenetic analysis of three type specimens of Osmundea (Rhodomelaceae, Rhodophyta).</title>
        <authorList>
            <person name="Hughey J.R."/>
            <person name="Miller K.A."/>
        </authorList>
    </citation>
    <scope>NUCLEOTIDE SEQUENCE</scope>
</reference>
<sequence>MFYLNQVLDKYQVFLYLFYQTIYRFVHISSGDINLILFPLLLFMGILTVLTPCFISMFPIVFTYVNSKTNKSLNTLIFVLGIVTSIFITFLLSNFINLYSFVYNLPLFSALILIIVSLNLMKILDFSLISRIFYSRLDGIIKVNLIFQNYMMGLVIGLSSTPCNTSIIVLVVFLLKHTSNTLYLLCYLFTYLFGCFFILLVILNLKIINSHLKFLILFWNSFISLSGSLLFICSLVSLLRTSFL</sequence>
<dbReference type="PANTHER" id="PTHR31272">
    <property type="entry name" value="CYTOCHROME C-TYPE BIOGENESIS PROTEIN HI_1454-RELATED"/>
    <property type="match status" value="1"/>
</dbReference>
<feature type="transmembrane region" description="Helical" evidence="1">
    <location>
        <begin position="76"/>
        <end position="96"/>
    </location>
</feature>
<protein>
    <submittedName>
        <fullName evidence="2">Thiol:disulfide interchange protein</fullName>
    </submittedName>
</protein>
<organism evidence="2">
    <name type="scientific">Osmundea sinicola</name>
    <dbReference type="NCBI Taxonomy" id="290685"/>
    <lineage>
        <taxon>Eukaryota</taxon>
        <taxon>Rhodophyta</taxon>
        <taxon>Florideophyceae</taxon>
        <taxon>Rhodymeniophycidae</taxon>
        <taxon>Ceramiales</taxon>
        <taxon>Rhodomelaceae</taxon>
        <taxon>Laurencieae</taxon>
        <taxon>Osmundea</taxon>
    </lineage>
</organism>
<keyword evidence="2" id="KW-0150">Chloroplast</keyword>
<dbReference type="InterPro" id="IPR051790">
    <property type="entry name" value="Cytochrome_c-biogenesis_DsbD"/>
</dbReference>
<keyword evidence="2" id="KW-0934">Plastid</keyword>
<feature type="transmembrane region" description="Helical" evidence="1">
    <location>
        <begin position="181"/>
        <end position="203"/>
    </location>
</feature>
<proteinExistence type="predicted"/>
<keyword evidence="1" id="KW-1133">Transmembrane helix</keyword>
<dbReference type="GeneID" id="60234857"/>
<geneLocation type="chloroplast" evidence="2"/>
<name>A0A7L4WPH1_9FLOR</name>